<dbReference type="GO" id="GO:0061579">
    <property type="term" value="F:N-acyl homoserine lactone synthase activity"/>
    <property type="evidence" value="ECO:0007669"/>
    <property type="project" value="UniProtKB-UniRule"/>
</dbReference>
<comment type="similarity">
    <text evidence="5 6">Belongs to the autoinducer synthase family.</text>
</comment>
<evidence type="ECO:0000256" key="5">
    <source>
        <dbReference type="PROSITE-ProRule" id="PRU00533"/>
    </source>
</evidence>
<dbReference type="RefSeq" id="WP_173143733.1">
    <property type="nucleotide sequence ID" value="NZ_CP053985.1"/>
</dbReference>
<dbReference type="PROSITE" id="PS51187">
    <property type="entry name" value="AUTOINDUCER_SYNTH_2"/>
    <property type="match status" value="1"/>
</dbReference>
<keyword evidence="8" id="KW-1185">Reference proteome</keyword>
<dbReference type="PANTHER" id="PTHR39322">
    <property type="entry name" value="ACYL-HOMOSERINE-LACTONE SYNTHASE"/>
    <property type="match status" value="1"/>
</dbReference>
<proteinExistence type="inferred from homology"/>
<dbReference type="SUPFAM" id="SSF55729">
    <property type="entry name" value="Acyl-CoA N-acyltransferases (Nat)"/>
    <property type="match status" value="1"/>
</dbReference>
<dbReference type="EC" id="2.3.1.184" evidence="6"/>
<dbReference type="InterPro" id="IPR001690">
    <property type="entry name" value="Autoind_synthase"/>
</dbReference>
<keyword evidence="4 5" id="KW-0071">Autoinducer synthesis</keyword>
<dbReference type="GO" id="GO:0007165">
    <property type="term" value="P:signal transduction"/>
    <property type="evidence" value="ECO:0007669"/>
    <property type="project" value="TreeGrafter"/>
</dbReference>
<dbReference type="Pfam" id="PF00765">
    <property type="entry name" value="Autoind_synth"/>
    <property type="match status" value="1"/>
</dbReference>
<dbReference type="PANTHER" id="PTHR39322:SF1">
    <property type="entry name" value="ISOVALERYL-HOMOSERINE LACTONE SYNTHASE"/>
    <property type="match status" value="1"/>
</dbReference>
<evidence type="ECO:0000313" key="8">
    <source>
        <dbReference type="Proteomes" id="UP000500970"/>
    </source>
</evidence>
<keyword evidence="3 6" id="KW-0949">S-adenosyl-L-methionine</keyword>
<accession>A0A7D4E2Q4</accession>
<dbReference type="InterPro" id="IPR016181">
    <property type="entry name" value="Acyl_CoA_acyltransferase"/>
</dbReference>
<evidence type="ECO:0000256" key="1">
    <source>
        <dbReference type="ARBA" id="ARBA00022654"/>
    </source>
</evidence>
<evidence type="ECO:0000256" key="2">
    <source>
        <dbReference type="ARBA" id="ARBA00022679"/>
    </source>
</evidence>
<dbReference type="KEGG" id="apes:FOC84_06645"/>
<comment type="catalytic activity">
    <reaction evidence="6">
        <text>a fatty acyl-[ACP] + S-adenosyl-L-methionine = an N-acyl-L-homoserine lactone + S-methyl-5'-thioadenosine + holo-[ACP] + H(+)</text>
        <dbReference type="Rhea" id="RHEA:10096"/>
        <dbReference type="Rhea" id="RHEA-COMP:9685"/>
        <dbReference type="Rhea" id="RHEA-COMP:14125"/>
        <dbReference type="ChEBI" id="CHEBI:15378"/>
        <dbReference type="ChEBI" id="CHEBI:17509"/>
        <dbReference type="ChEBI" id="CHEBI:55474"/>
        <dbReference type="ChEBI" id="CHEBI:59789"/>
        <dbReference type="ChEBI" id="CHEBI:64479"/>
        <dbReference type="ChEBI" id="CHEBI:138651"/>
        <dbReference type="EC" id="2.3.1.184"/>
    </reaction>
</comment>
<dbReference type="PRINTS" id="PR01549">
    <property type="entry name" value="AUTOINDCRSYN"/>
</dbReference>
<dbReference type="EMBL" id="CP053985">
    <property type="protein sequence ID" value="QKH34646.1"/>
    <property type="molecule type" value="Genomic_DNA"/>
</dbReference>
<keyword evidence="1 5" id="KW-0673">Quorum sensing</keyword>
<protein>
    <recommendedName>
        <fullName evidence="6">Acyl-homoserine-lactone synthase</fullName>
        <ecNumber evidence="6">2.3.1.184</ecNumber>
    </recommendedName>
    <alternativeName>
        <fullName evidence="6">Autoinducer synthesis protein</fullName>
    </alternativeName>
</protein>
<evidence type="ECO:0000256" key="4">
    <source>
        <dbReference type="ARBA" id="ARBA00022929"/>
    </source>
</evidence>
<evidence type="ECO:0000313" key="7">
    <source>
        <dbReference type="EMBL" id="QKH34646.1"/>
    </source>
</evidence>
<dbReference type="AlphaFoldDB" id="A0A7D4E2Q4"/>
<sequence length="83" mass="9422">MVLQTVVHGRAGKRPLAKHGKYRHAVFEKLRSWKLPCPPDSEFDQFDSGKTGHIFSLDQSWAVIGTARLLPTTKEYLLGEFPK</sequence>
<organism evidence="7 8">
    <name type="scientific">Achromobacter pestifer</name>
    <dbReference type="NCBI Taxonomy" id="1353889"/>
    <lineage>
        <taxon>Bacteria</taxon>
        <taxon>Pseudomonadati</taxon>
        <taxon>Pseudomonadota</taxon>
        <taxon>Betaproteobacteria</taxon>
        <taxon>Burkholderiales</taxon>
        <taxon>Alcaligenaceae</taxon>
        <taxon>Achromobacter</taxon>
    </lineage>
</organism>
<dbReference type="Proteomes" id="UP000500970">
    <property type="component" value="Chromosome"/>
</dbReference>
<reference evidence="7 8" key="1">
    <citation type="submission" date="2020-05" db="EMBL/GenBank/DDBJ databases">
        <title>FDA dAtabase for Regulatory Grade micrObial Sequences (FDA-ARGOS): Supporting development and validation of Infectious Disease Dx tests.</title>
        <authorList>
            <person name="Sproer C."/>
            <person name="Gronow S."/>
            <person name="Severitt S."/>
            <person name="Schroder I."/>
            <person name="Tallon L."/>
            <person name="Sadzewicz L."/>
            <person name="Zhao X."/>
            <person name="Vavikolanu K."/>
            <person name="Mehta A."/>
            <person name="Aluvathingal J."/>
            <person name="Nadendla S."/>
            <person name="Myers T."/>
            <person name="Yan Y."/>
            <person name="Sichtig H."/>
        </authorList>
    </citation>
    <scope>NUCLEOTIDE SEQUENCE [LARGE SCALE GENOMIC DNA]</scope>
    <source>
        <strain evidence="7 8">FDAARGOS_790</strain>
    </source>
</reference>
<dbReference type="Gene3D" id="3.40.630.30">
    <property type="match status" value="1"/>
</dbReference>
<gene>
    <name evidence="7" type="ORF">FOC84_06645</name>
</gene>
<name>A0A7D4E2Q4_9BURK</name>
<evidence type="ECO:0000256" key="3">
    <source>
        <dbReference type="ARBA" id="ARBA00022691"/>
    </source>
</evidence>
<keyword evidence="2 6" id="KW-0808">Transferase</keyword>
<evidence type="ECO:0000256" key="6">
    <source>
        <dbReference type="RuleBase" id="RU361135"/>
    </source>
</evidence>
<dbReference type="GO" id="GO:0009372">
    <property type="term" value="P:quorum sensing"/>
    <property type="evidence" value="ECO:0007669"/>
    <property type="project" value="UniProtKB-UniRule"/>
</dbReference>